<evidence type="ECO:0000313" key="4">
    <source>
        <dbReference type="Proteomes" id="UP000789524"/>
    </source>
</evidence>
<reference evidence="3" key="1">
    <citation type="submission" date="2021-09" db="EMBL/GenBank/DDBJ databases">
        <authorList>
            <person name="Martin H S."/>
        </authorList>
    </citation>
    <scope>NUCLEOTIDE SEQUENCE</scope>
</reference>
<evidence type="ECO:0000256" key="1">
    <source>
        <dbReference type="SAM" id="MobiDB-lite"/>
    </source>
</evidence>
<name>A0A8J2QXW5_9NEOP</name>
<accession>A0A8J2QXW5</accession>
<feature type="signal peptide" evidence="2">
    <location>
        <begin position="1"/>
        <end position="17"/>
    </location>
</feature>
<keyword evidence="2" id="KW-0732">Signal</keyword>
<proteinExistence type="predicted"/>
<feature type="region of interest" description="Disordered" evidence="1">
    <location>
        <begin position="140"/>
        <end position="173"/>
    </location>
</feature>
<feature type="compositionally biased region" description="Basic and acidic residues" evidence="1">
    <location>
        <begin position="146"/>
        <end position="159"/>
    </location>
</feature>
<dbReference type="OrthoDB" id="6931982at2759"/>
<evidence type="ECO:0000313" key="3">
    <source>
        <dbReference type="EMBL" id="CAG9570322.1"/>
    </source>
</evidence>
<feature type="chain" id="PRO_5035275235" evidence="2">
    <location>
        <begin position="18"/>
        <end position="200"/>
    </location>
</feature>
<organism evidence="3 4">
    <name type="scientific">Danaus chrysippus</name>
    <name type="common">African queen</name>
    <dbReference type="NCBI Taxonomy" id="151541"/>
    <lineage>
        <taxon>Eukaryota</taxon>
        <taxon>Metazoa</taxon>
        <taxon>Ecdysozoa</taxon>
        <taxon>Arthropoda</taxon>
        <taxon>Hexapoda</taxon>
        <taxon>Insecta</taxon>
        <taxon>Pterygota</taxon>
        <taxon>Neoptera</taxon>
        <taxon>Endopterygota</taxon>
        <taxon>Lepidoptera</taxon>
        <taxon>Glossata</taxon>
        <taxon>Ditrysia</taxon>
        <taxon>Papilionoidea</taxon>
        <taxon>Nymphalidae</taxon>
        <taxon>Danainae</taxon>
        <taxon>Danaini</taxon>
        <taxon>Danaina</taxon>
        <taxon>Danaus</taxon>
        <taxon>Anosia</taxon>
    </lineage>
</organism>
<evidence type="ECO:0000256" key="2">
    <source>
        <dbReference type="SAM" id="SignalP"/>
    </source>
</evidence>
<dbReference type="Proteomes" id="UP000789524">
    <property type="component" value="Unassembled WGS sequence"/>
</dbReference>
<sequence>MKCIILTIICFSVLSSSHRLGFRRPDNDFDTDIDSELGSDFGTDFDVDAPAIANAEAVAEGTGTAKANAQAVASGSGRANAVAKAIANSMSNMFGPRSQSASSYEKGLNFGENQFDSGASGSESQSFYKKGHKDFYNHEHHHSKVTKIEQAETSDEHDVGGTQANDEGAHKSKAFDKYDNGASFFGNNFESDAQEVATTL</sequence>
<dbReference type="AlphaFoldDB" id="A0A8J2QXW5"/>
<gene>
    <name evidence="3" type="ORF">DCHRY22_LOCUS9182</name>
</gene>
<dbReference type="EMBL" id="CAKASE010000065">
    <property type="protein sequence ID" value="CAG9570322.1"/>
    <property type="molecule type" value="Genomic_DNA"/>
</dbReference>
<comment type="caution">
    <text evidence="3">The sequence shown here is derived from an EMBL/GenBank/DDBJ whole genome shotgun (WGS) entry which is preliminary data.</text>
</comment>
<keyword evidence="4" id="KW-1185">Reference proteome</keyword>
<protein>
    <submittedName>
        <fullName evidence="3">(African queen) hypothetical protein</fullName>
    </submittedName>
</protein>